<comment type="caution">
    <text evidence="2">The sequence shown here is derived from an EMBL/GenBank/DDBJ whole genome shotgun (WGS) entry which is preliminary data.</text>
</comment>
<dbReference type="Proteomes" id="UP000569951">
    <property type="component" value="Unassembled WGS sequence"/>
</dbReference>
<protein>
    <recommendedName>
        <fullName evidence="4">Aminomethyltransferase folate-binding domain-containing protein</fullName>
    </recommendedName>
</protein>
<dbReference type="AlphaFoldDB" id="A0A841HXU3"/>
<dbReference type="GO" id="GO:0016226">
    <property type="term" value="P:iron-sulfur cluster assembly"/>
    <property type="evidence" value="ECO:0007669"/>
    <property type="project" value="TreeGrafter"/>
</dbReference>
<dbReference type="PANTHER" id="PTHR22602">
    <property type="entry name" value="TRANSFERASE CAF17, MITOCHONDRIAL-RELATED"/>
    <property type="match status" value="1"/>
</dbReference>
<keyword evidence="3" id="KW-1185">Reference proteome</keyword>
<evidence type="ECO:0000256" key="1">
    <source>
        <dbReference type="ARBA" id="ARBA00022946"/>
    </source>
</evidence>
<dbReference type="SUPFAM" id="SSF103025">
    <property type="entry name" value="Folate-binding domain"/>
    <property type="match status" value="1"/>
</dbReference>
<dbReference type="Gene3D" id="3.30.1360.120">
    <property type="entry name" value="Probable tRNA modification gtpase trme, domain 1"/>
    <property type="match status" value="1"/>
</dbReference>
<proteinExistence type="predicted"/>
<evidence type="ECO:0000313" key="2">
    <source>
        <dbReference type="EMBL" id="MBB6098227.1"/>
    </source>
</evidence>
<accession>A0A841HXU3</accession>
<reference evidence="2 3" key="1">
    <citation type="submission" date="2020-08" db="EMBL/GenBank/DDBJ databases">
        <title>Genomic Encyclopedia of Type Strains, Phase IV (KMG-IV): sequencing the most valuable type-strain genomes for metagenomic binning, comparative biology and taxonomic classification.</title>
        <authorList>
            <person name="Goeker M."/>
        </authorList>
    </citation>
    <scope>NUCLEOTIDE SEQUENCE [LARGE SCALE GENOMIC DNA]</scope>
    <source>
        <strain evidence="2 3">DSM 21458</strain>
    </source>
</reference>
<name>A0A841HXU3_9DEIO</name>
<dbReference type="PANTHER" id="PTHR22602:SF0">
    <property type="entry name" value="TRANSFERASE CAF17, MITOCHONDRIAL-RELATED"/>
    <property type="match status" value="1"/>
</dbReference>
<dbReference type="InterPro" id="IPR027266">
    <property type="entry name" value="TrmE/GcvT-like"/>
</dbReference>
<evidence type="ECO:0008006" key="4">
    <source>
        <dbReference type="Google" id="ProtNLM"/>
    </source>
</evidence>
<organism evidence="2 3">
    <name type="scientific">Deinobacterium chartae</name>
    <dbReference type="NCBI Taxonomy" id="521158"/>
    <lineage>
        <taxon>Bacteria</taxon>
        <taxon>Thermotogati</taxon>
        <taxon>Deinococcota</taxon>
        <taxon>Deinococci</taxon>
        <taxon>Deinococcales</taxon>
        <taxon>Deinococcaceae</taxon>
        <taxon>Deinobacterium</taxon>
    </lineage>
</organism>
<dbReference type="RefSeq" id="WP_183986434.1">
    <property type="nucleotide sequence ID" value="NZ_JACHHG010000005.1"/>
</dbReference>
<dbReference type="InterPro" id="IPR045179">
    <property type="entry name" value="YgfZ/GcvT"/>
</dbReference>
<evidence type="ECO:0000313" key="3">
    <source>
        <dbReference type="Proteomes" id="UP000569951"/>
    </source>
</evidence>
<sequence length="288" mass="31611">MTRLTRVPSSSLRLTGADRLDFAQGQMTGDIKRAPVPGMTPALFLNVRGQIEFFARVYRRQDDLYLHLDAGQADLLEARLRRYIIFDQVTVENLSDTLTTVHLWGEQAESALPGWDAAGPDVQEVRLDGLTLLAARVRRSGPGLDVHVLSREQDVLLSALQLEEASWDALQRARVQAGIPDAVADRFTGNLPQEVGLDFAVSYQKGCYVGQEIMARLEARGNARYHLAVLEGENLPSHTEVFVGERKVGSTGLSNGDRVLASLRKELEEGAAVQLGEVTARVRLGALV</sequence>
<dbReference type="PIRSF" id="PIRSF006487">
    <property type="entry name" value="GcvT"/>
    <property type="match status" value="1"/>
</dbReference>
<gene>
    <name evidence="2" type="ORF">HNR42_001652</name>
</gene>
<dbReference type="NCBIfam" id="TIGR03317">
    <property type="entry name" value="ygfZ_signature"/>
    <property type="match status" value="1"/>
</dbReference>
<dbReference type="InterPro" id="IPR017703">
    <property type="entry name" value="YgfZ/GCV_T_CS"/>
</dbReference>
<keyword evidence="1" id="KW-0809">Transit peptide</keyword>
<dbReference type="EMBL" id="JACHHG010000005">
    <property type="protein sequence ID" value="MBB6098227.1"/>
    <property type="molecule type" value="Genomic_DNA"/>
</dbReference>